<reference evidence="7 8" key="1">
    <citation type="submission" date="2020-07" db="EMBL/GenBank/DDBJ databases">
        <title>Sequencing the genomes of 1000 actinobacteria strains.</title>
        <authorList>
            <person name="Klenk H.-P."/>
        </authorList>
    </citation>
    <scope>NUCLEOTIDE SEQUENCE [LARGE SCALE GENOMIC DNA]</scope>
    <source>
        <strain evidence="7 8">DSM 26341</strain>
    </source>
</reference>
<dbReference type="RefSeq" id="WP_179426171.1">
    <property type="nucleotide sequence ID" value="NZ_JACBZP010000001.1"/>
</dbReference>
<proteinExistence type="inferred from homology"/>
<dbReference type="EMBL" id="JACBZP010000001">
    <property type="protein sequence ID" value="NYI66673.1"/>
    <property type="molecule type" value="Genomic_DNA"/>
</dbReference>
<evidence type="ECO:0000256" key="4">
    <source>
        <dbReference type="ARBA" id="ARBA00012546"/>
    </source>
</evidence>
<organism evidence="7 8">
    <name type="scientific">Spelaeicoccus albus</name>
    <dbReference type="NCBI Taxonomy" id="1280376"/>
    <lineage>
        <taxon>Bacteria</taxon>
        <taxon>Bacillati</taxon>
        <taxon>Actinomycetota</taxon>
        <taxon>Actinomycetes</taxon>
        <taxon>Micrococcales</taxon>
        <taxon>Brevibacteriaceae</taxon>
        <taxon>Spelaeicoccus</taxon>
    </lineage>
</organism>
<evidence type="ECO:0000256" key="3">
    <source>
        <dbReference type="ARBA" id="ARBA00008397"/>
    </source>
</evidence>
<accession>A0A7Z0ABM3</accession>
<dbReference type="GO" id="GO:0019698">
    <property type="term" value="P:D-galacturonate catabolic process"/>
    <property type="evidence" value="ECO:0007669"/>
    <property type="project" value="TreeGrafter"/>
</dbReference>
<evidence type="ECO:0000313" key="7">
    <source>
        <dbReference type="EMBL" id="NYI66673.1"/>
    </source>
</evidence>
<keyword evidence="8" id="KW-1185">Reference proteome</keyword>
<name>A0A7Z0ABM3_9MICO</name>
<gene>
    <name evidence="7" type="ORF">BJY26_000979</name>
</gene>
<comment type="catalytic activity">
    <reaction evidence="1">
        <text>D-glucuronate = D-fructuronate</text>
        <dbReference type="Rhea" id="RHEA:13049"/>
        <dbReference type="ChEBI" id="CHEBI:58720"/>
        <dbReference type="ChEBI" id="CHEBI:59863"/>
        <dbReference type="EC" id="5.3.1.12"/>
    </reaction>
</comment>
<dbReference type="NCBIfam" id="NF002794">
    <property type="entry name" value="PRK02925.1"/>
    <property type="match status" value="1"/>
</dbReference>
<dbReference type="PANTHER" id="PTHR30068">
    <property type="entry name" value="URONATE ISOMERASE"/>
    <property type="match status" value="1"/>
</dbReference>
<evidence type="ECO:0000256" key="1">
    <source>
        <dbReference type="ARBA" id="ARBA00001165"/>
    </source>
</evidence>
<comment type="caution">
    <text evidence="7">The sequence shown here is derived from an EMBL/GenBank/DDBJ whole genome shotgun (WGS) entry which is preliminary data.</text>
</comment>
<keyword evidence="6 7" id="KW-0413">Isomerase</keyword>
<dbReference type="PANTHER" id="PTHR30068:SF4">
    <property type="entry name" value="URONATE ISOMERASE"/>
    <property type="match status" value="1"/>
</dbReference>
<evidence type="ECO:0000256" key="5">
    <source>
        <dbReference type="ARBA" id="ARBA00020555"/>
    </source>
</evidence>
<protein>
    <recommendedName>
        <fullName evidence="5">Uronate isomerase</fullName>
        <ecNumber evidence="4">5.3.1.12</ecNumber>
    </recommendedName>
</protein>
<dbReference type="InterPro" id="IPR032466">
    <property type="entry name" value="Metal_Hydrolase"/>
</dbReference>
<dbReference type="GO" id="GO:0042840">
    <property type="term" value="P:D-glucuronate catabolic process"/>
    <property type="evidence" value="ECO:0007669"/>
    <property type="project" value="TreeGrafter"/>
</dbReference>
<dbReference type="EC" id="5.3.1.12" evidence="4"/>
<comment type="pathway">
    <text evidence="2">Carbohydrate metabolism; pentose and glucuronate interconversion.</text>
</comment>
<dbReference type="Gene3D" id="1.10.2020.10">
    <property type="entry name" value="uronate isomerase, domain 2, chain A"/>
    <property type="match status" value="1"/>
</dbReference>
<evidence type="ECO:0000256" key="2">
    <source>
        <dbReference type="ARBA" id="ARBA00004892"/>
    </source>
</evidence>
<dbReference type="SUPFAM" id="SSF51556">
    <property type="entry name" value="Metallo-dependent hydrolases"/>
    <property type="match status" value="1"/>
</dbReference>
<dbReference type="Pfam" id="PF02614">
    <property type="entry name" value="UxaC"/>
    <property type="match status" value="1"/>
</dbReference>
<dbReference type="InterPro" id="IPR003766">
    <property type="entry name" value="Uronate_isomerase"/>
</dbReference>
<dbReference type="Gene3D" id="3.20.20.140">
    <property type="entry name" value="Metal-dependent hydrolases"/>
    <property type="match status" value="1"/>
</dbReference>
<sequence length="485" mass="54140">MSENWRLDPDRALPADAEIRKQARAIYDEIASLPLVSMHGHVDVDLFAANKPFRNPADLLIVPDHYLVRMLVSQGYTPAELGVPFTDNGGTVAGAEASDVETDSRVIWRRFCENWRLFRGTPTRYWLEHEFAEVFGLSAPPSAENADDLYDELTAALARPEFRPLALLDSMNVEILATTDSALAELDSHAELARTLGPDRIVPTFRPDSLLHVRHQSWAKEIAQLAEVSGIATDDYAGYIRALEQRRRAFVAAGARATDHGHVSADTTPLARTEAERIYTAALRGEATAAEADAFSAHMLFEMARMSTDDGLVMQLHPGVLRNHNARIHEKYGADKGFDIPTRVEFTRSLQPMLEEFGLSHDFRCIVFTTDETVYSRELAPLAGAYPSLRLGAPWWFLDSPEQMRRFRESAIETAGFYNTSGFVDDTRAFASIPARHDLARRIDAGYLGKLVAEGRLGPDEACETAIDLTYNLPRHAYARHERNA</sequence>
<comment type="similarity">
    <text evidence="3">Belongs to the metallo-dependent hydrolases superfamily. Uronate isomerase family.</text>
</comment>
<dbReference type="GO" id="GO:0008880">
    <property type="term" value="F:glucuronate isomerase activity"/>
    <property type="evidence" value="ECO:0007669"/>
    <property type="project" value="UniProtKB-EC"/>
</dbReference>
<dbReference type="AlphaFoldDB" id="A0A7Z0ABM3"/>
<dbReference type="UniPathway" id="UPA00246"/>
<evidence type="ECO:0000256" key="6">
    <source>
        <dbReference type="ARBA" id="ARBA00023235"/>
    </source>
</evidence>
<evidence type="ECO:0000313" key="8">
    <source>
        <dbReference type="Proteomes" id="UP000539111"/>
    </source>
</evidence>
<dbReference type="Proteomes" id="UP000539111">
    <property type="component" value="Unassembled WGS sequence"/>
</dbReference>